<reference evidence="1" key="1">
    <citation type="submission" date="2024-09" db="EMBL/GenBank/DDBJ databases">
        <title>Black Yeasts Isolated from many extreme environments.</title>
        <authorList>
            <person name="Coleine C."/>
            <person name="Stajich J.E."/>
            <person name="Selbmann L."/>
        </authorList>
    </citation>
    <scope>NUCLEOTIDE SEQUENCE</scope>
    <source>
        <strain evidence="1">CCFEE 5737</strain>
    </source>
</reference>
<feature type="non-terminal residue" evidence="1">
    <location>
        <position position="66"/>
    </location>
</feature>
<organism evidence="1 2">
    <name type="scientific">Coniosporium uncinatum</name>
    <dbReference type="NCBI Taxonomy" id="93489"/>
    <lineage>
        <taxon>Eukaryota</taxon>
        <taxon>Fungi</taxon>
        <taxon>Dikarya</taxon>
        <taxon>Ascomycota</taxon>
        <taxon>Pezizomycotina</taxon>
        <taxon>Dothideomycetes</taxon>
        <taxon>Dothideomycetes incertae sedis</taxon>
        <taxon>Coniosporium</taxon>
    </lineage>
</organism>
<keyword evidence="2" id="KW-1185">Reference proteome</keyword>
<accession>A0ACC3CTY9</accession>
<name>A0ACC3CTY9_9PEZI</name>
<protein>
    <submittedName>
        <fullName evidence="1">Uncharacterized protein</fullName>
    </submittedName>
</protein>
<evidence type="ECO:0000313" key="2">
    <source>
        <dbReference type="Proteomes" id="UP001186974"/>
    </source>
</evidence>
<feature type="non-terminal residue" evidence="1">
    <location>
        <position position="1"/>
    </location>
</feature>
<sequence length="66" mass="6878">NLTPFRPPMATTTSPTTHQPTFSPHRASPSTPLLANKAASKPTSTSTPTTKPTLPAEPNVQTVVLG</sequence>
<gene>
    <name evidence="1" type="ORF">LTS18_001227</name>
</gene>
<dbReference type="Proteomes" id="UP001186974">
    <property type="component" value="Unassembled WGS sequence"/>
</dbReference>
<comment type="caution">
    <text evidence="1">The sequence shown here is derived from an EMBL/GenBank/DDBJ whole genome shotgun (WGS) entry which is preliminary data.</text>
</comment>
<proteinExistence type="predicted"/>
<evidence type="ECO:0000313" key="1">
    <source>
        <dbReference type="EMBL" id="KAK3044461.1"/>
    </source>
</evidence>
<dbReference type="EMBL" id="JAWDJW010011904">
    <property type="protein sequence ID" value="KAK3044461.1"/>
    <property type="molecule type" value="Genomic_DNA"/>
</dbReference>